<dbReference type="SUPFAM" id="SSF46689">
    <property type="entry name" value="Homeodomain-like"/>
    <property type="match status" value="1"/>
</dbReference>
<keyword evidence="2 4" id="KW-0238">DNA-binding</keyword>
<dbReference type="PANTHER" id="PTHR47506:SF1">
    <property type="entry name" value="HTH-TYPE TRANSCRIPTIONAL REGULATOR YJDC"/>
    <property type="match status" value="1"/>
</dbReference>
<dbReference type="InterPro" id="IPR001647">
    <property type="entry name" value="HTH_TetR"/>
</dbReference>
<evidence type="ECO:0000256" key="1">
    <source>
        <dbReference type="ARBA" id="ARBA00023015"/>
    </source>
</evidence>
<comment type="caution">
    <text evidence="7">The sequence shown here is derived from an EMBL/GenBank/DDBJ whole genome shotgun (WGS) entry which is preliminary data.</text>
</comment>
<dbReference type="InterPro" id="IPR036271">
    <property type="entry name" value="Tet_transcr_reg_TetR-rel_C_sf"/>
</dbReference>
<evidence type="ECO:0000256" key="4">
    <source>
        <dbReference type="PROSITE-ProRule" id="PRU00335"/>
    </source>
</evidence>
<dbReference type="GO" id="GO:0003677">
    <property type="term" value="F:DNA binding"/>
    <property type="evidence" value="ECO:0007669"/>
    <property type="project" value="UniProtKB-UniRule"/>
</dbReference>
<dbReference type="InterPro" id="IPR011075">
    <property type="entry name" value="TetR_C"/>
</dbReference>
<evidence type="ECO:0000256" key="2">
    <source>
        <dbReference type="ARBA" id="ARBA00023125"/>
    </source>
</evidence>
<dbReference type="PANTHER" id="PTHR47506">
    <property type="entry name" value="TRANSCRIPTIONAL REGULATORY PROTEIN"/>
    <property type="match status" value="1"/>
</dbReference>
<sequence>MPTTVDPDTRDRIVDVADELFYARGIQSVGMDEIRTGAGVSLKKLYAAFPGKDQLVTAVLSGRHDLWERGVRGAVDAATTPRDKLLAVYDFLEDWFGDASFRGCGFINAFGEVGATSPEVAEIARAHKASFQRYVADLAATVVADRDAAETLAAQLALLAEGAQTTAAISGETTPAANARSAAAVLVDVATDAGRVAADGRRVAAPPRSSRPAVDRTDDP</sequence>
<dbReference type="RefSeq" id="WP_175326462.1">
    <property type="nucleotide sequence ID" value="NZ_BAAAWP010000001.1"/>
</dbReference>
<accession>A0A850DUD1</accession>
<gene>
    <name evidence="7" type="ORF">HP467_13310</name>
</gene>
<dbReference type="InterPro" id="IPR009057">
    <property type="entry name" value="Homeodomain-like_sf"/>
</dbReference>
<dbReference type="Gene3D" id="1.10.357.10">
    <property type="entry name" value="Tetracycline Repressor, domain 2"/>
    <property type="match status" value="1"/>
</dbReference>
<keyword evidence="1" id="KW-0805">Transcription regulation</keyword>
<dbReference type="EMBL" id="JABMCG010000117">
    <property type="protein sequence ID" value="NUU29077.1"/>
    <property type="molecule type" value="Genomic_DNA"/>
</dbReference>
<feature type="DNA-binding region" description="H-T-H motif" evidence="4">
    <location>
        <begin position="30"/>
        <end position="49"/>
    </location>
</feature>
<proteinExistence type="predicted"/>
<evidence type="ECO:0000256" key="3">
    <source>
        <dbReference type="ARBA" id="ARBA00023163"/>
    </source>
</evidence>
<feature type="region of interest" description="Disordered" evidence="5">
    <location>
        <begin position="198"/>
        <end position="220"/>
    </location>
</feature>
<keyword evidence="3" id="KW-0804">Transcription</keyword>
<evidence type="ECO:0000259" key="6">
    <source>
        <dbReference type="PROSITE" id="PS50977"/>
    </source>
</evidence>
<evidence type="ECO:0000313" key="7">
    <source>
        <dbReference type="EMBL" id="NUU29077.1"/>
    </source>
</evidence>
<dbReference type="SUPFAM" id="SSF48498">
    <property type="entry name" value="Tetracyclin repressor-like, C-terminal domain"/>
    <property type="match status" value="1"/>
</dbReference>
<dbReference type="PROSITE" id="PS50977">
    <property type="entry name" value="HTH_TETR_2"/>
    <property type="match status" value="1"/>
</dbReference>
<name>A0A850DUD1_9MICO</name>
<reference evidence="7 8" key="1">
    <citation type="submission" date="2020-05" db="EMBL/GenBank/DDBJ databases">
        <title>Genome Sequencing of Type Strains.</title>
        <authorList>
            <person name="Lemaire J.F."/>
            <person name="Inderbitzin P."/>
            <person name="Gregorio O.A."/>
            <person name="Collins S.B."/>
            <person name="Wespe N."/>
            <person name="Knight-Connoni V."/>
        </authorList>
    </citation>
    <scope>NUCLEOTIDE SEQUENCE [LARGE SCALE GENOMIC DNA]</scope>
    <source>
        <strain evidence="7 8">DSM 20512</strain>
    </source>
</reference>
<organism evidence="7 8">
    <name type="scientific">Curtobacterium citreum</name>
    <dbReference type="NCBI Taxonomy" id="2036"/>
    <lineage>
        <taxon>Bacteria</taxon>
        <taxon>Bacillati</taxon>
        <taxon>Actinomycetota</taxon>
        <taxon>Actinomycetes</taxon>
        <taxon>Micrococcales</taxon>
        <taxon>Microbacteriaceae</taxon>
        <taxon>Curtobacterium</taxon>
    </lineage>
</organism>
<dbReference type="Proteomes" id="UP000539146">
    <property type="component" value="Unassembled WGS sequence"/>
</dbReference>
<protein>
    <submittedName>
        <fullName evidence="7">TetR/AcrR family transcriptional regulator</fullName>
    </submittedName>
</protein>
<feature type="compositionally biased region" description="Low complexity" evidence="5">
    <location>
        <begin position="198"/>
        <end position="212"/>
    </location>
</feature>
<dbReference type="AlphaFoldDB" id="A0A850DUD1"/>
<dbReference type="Pfam" id="PF16925">
    <property type="entry name" value="TetR_C_13"/>
    <property type="match status" value="1"/>
</dbReference>
<dbReference type="Pfam" id="PF00440">
    <property type="entry name" value="TetR_N"/>
    <property type="match status" value="1"/>
</dbReference>
<evidence type="ECO:0000256" key="5">
    <source>
        <dbReference type="SAM" id="MobiDB-lite"/>
    </source>
</evidence>
<evidence type="ECO:0000313" key="8">
    <source>
        <dbReference type="Proteomes" id="UP000539146"/>
    </source>
</evidence>
<feature type="domain" description="HTH tetR-type" evidence="6">
    <location>
        <begin position="7"/>
        <end position="67"/>
    </location>
</feature>